<sequence length="41" mass="4776">MELTTLMELKIYTVFFTIKILGPTSIQFPRIPCVSKQLNFL</sequence>
<reference evidence="1" key="1">
    <citation type="submission" date="2018-02" db="EMBL/GenBank/DDBJ databases">
        <title>Rhizophora mucronata_Transcriptome.</title>
        <authorList>
            <person name="Meera S.P."/>
            <person name="Sreeshan A."/>
            <person name="Augustine A."/>
        </authorList>
    </citation>
    <scope>NUCLEOTIDE SEQUENCE</scope>
    <source>
        <tissue evidence="1">Leaf</tissue>
    </source>
</reference>
<evidence type="ECO:0000313" key="1">
    <source>
        <dbReference type="EMBL" id="MBX47215.1"/>
    </source>
</evidence>
<dbReference type="EMBL" id="GGEC01066731">
    <property type="protein sequence ID" value="MBX47215.1"/>
    <property type="molecule type" value="Transcribed_RNA"/>
</dbReference>
<name>A0A2P2NXM0_RHIMU</name>
<organism evidence="1">
    <name type="scientific">Rhizophora mucronata</name>
    <name type="common">Asiatic mangrove</name>
    <dbReference type="NCBI Taxonomy" id="61149"/>
    <lineage>
        <taxon>Eukaryota</taxon>
        <taxon>Viridiplantae</taxon>
        <taxon>Streptophyta</taxon>
        <taxon>Embryophyta</taxon>
        <taxon>Tracheophyta</taxon>
        <taxon>Spermatophyta</taxon>
        <taxon>Magnoliopsida</taxon>
        <taxon>eudicotyledons</taxon>
        <taxon>Gunneridae</taxon>
        <taxon>Pentapetalae</taxon>
        <taxon>rosids</taxon>
        <taxon>fabids</taxon>
        <taxon>Malpighiales</taxon>
        <taxon>Rhizophoraceae</taxon>
        <taxon>Rhizophora</taxon>
    </lineage>
</organism>
<protein>
    <submittedName>
        <fullName evidence="1">Uncharacterized protein</fullName>
    </submittedName>
</protein>
<proteinExistence type="predicted"/>
<dbReference type="AlphaFoldDB" id="A0A2P2NXM0"/>
<accession>A0A2P2NXM0</accession>